<dbReference type="AlphaFoldDB" id="A0A7W8G7T9"/>
<gene>
    <name evidence="3" type="ORF">HNP76_000760</name>
</gene>
<keyword evidence="4" id="KW-1185">Reference proteome</keyword>
<evidence type="ECO:0000313" key="3">
    <source>
        <dbReference type="EMBL" id="MBB5225416.1"/>
    </source>
</evidence>
<accession>A0A7W8G7T9</accession>
<keyword evidence="2" id="KW-1133">Transmembrane helix</keyword>
<feature type="compositionally biased region" description="Basic and acidic residues" evidence="1">
    <location>
        <begin position="706"/>
        <end position="731"/>
    </location>
</feature>
<evidence type="ECO:0000313" key="4">
    <source>
        <dbReference type="Proteomes" id="UP000518887"/>
    </source>
</evidence>
<keyword evidence="2" id="KW-0472">Membrane</keyword>
<comment type="caution">
    <text evidence="3">The sequence shown here is derived from an EMBL/GenBank/DDBJ whole genome shotgun (WGS) entry which is preliminary data.</text>
</comment>
<dbReference type="InterPro" id="IPR019934">
    <property type="entry name" value="CHP03545"/>
</dbReference>
<dbReference type="RefSeq" id="WP_184657673.1">
    <property type="nucleotide sequence ID" value="NZ_CP031518.1"/>
</dbReference>
<dbReference type="PANTHER" id="PTHR18937">
    <property type="entry name" value="STRUCTURAL MAINTENANCE OF CHROMOSOMES SMC FAMILY MEMBER"/>
    <property type="match status" value="1"/>
</dbReference>
<feature type="compositionally biased region" description="Basic residues" evidence="1">
    <location>
        <begin position="433"/>
        <end position="446"/>
    </location>
</feature>
<keyword evidence="2" id="KW-0812">Transmembrane</keyword>
<dbReference type="EMBL" id="JACHFQ010000002">
    <property type="protein sequence ID" value="MBB5225416.1"/>
    <property type="molecule type" value="Genomic_DNA"/>
</dbReference>
<sequence length="755" mass="82745">MEKKEKTKKPAKMYPAKKLPGMLKKSYKEQKLDKILKKIYIPEDRQLVQSMFSEKYQKGKKELLRVPRESQYTKAQIKSLKVLVKNIKKNKGRFKAAPFIAVASVLLAILVAVTVFKNPVAKMAIRSSMQGVFGAKCDIGSVNVEIFGMQLTVRNLAQASSSNPMKNIFQFDKLDLDFNLTQLLRAKFNAQNVEITGLAVNTDRKTSGELPAKVKKEKVKKEEVEDSAFYAALKEKSGKTLSDSKDSVTALLAQYDPQALIANIQGNIKTKKAAEEAEAEIQAMIEKWQSKPAEIQSDVENFRTSSEKLAKLDPSSLKTPQEIKDAVENIQKAIETGKKIKSDVDSTVSAAEKDKKKVSSIEKKIEVAIKSDRELIKSQIPDLSLDNAKNVLSGVFDEFAYSMLGKYYPYVKKAVSYANSMKSSDSKEDKAKKEAKKAKKKELKRSGGRNVYWRKDRVPKLLIENLHGSGNGIDLRVTNISNDMDKVGKPLVATGSVSLSSRVHKAGFTVDARSDSSAPLISGTYSSDNFPVKLDMSSFADKPGIPSFSGTTSIDAKFTADSDFSFTAGGEFALNPVSITAKPISPDFADRIYSGALASVDHMTVKADTAYSEAKGISLGISSDAEKIIMESLKSIASKEFDSIKTDAITKVTEELNTYTAGFTSKYGDFNDIVEKLKDSKSISDELNKQLESKKSELTNQLKGAAKAEIDKKKQEAEQKAKEEAVKKAEEALGNSGAGKAAGKAAGNLLKGFKK</sequence>
<feature type="region of interest" description="Disordered" evidence="1">
    <location>
        <begin position="421"/>
        <end position="446"/>
    </location>
</feature>
<reference evidence="3 4" key="1">
    <citation type="submission" date="2020-08" db="EMBL/GenBank/DDBJ databases">
        <title>Genomic Encyclopedia of Type Strains, Phase IV (KMG-IV): sequencing the most valuable type-strain genomes for metagenomic binning, comparative biology and taxonomic classification.</title>
        <authorList>
            <person name="Goeker M."/>
        </authorList>
    </citation>
    <scope>NUCLEOTIDE SEQUENCE [LARGE SCALE GENOMIC DNA]</scope>
    <source>
        <strain evidence="3 4">DSM 103462</strain>
    </source>
</reference>
<organism evidence="3 4">
    <name type="scientific">Treponema ruminis</name>
    <dbReference type="NCBI Taxonomy" id="744515"/>
    <lineage>
        <taxon>Bacteria</taxon>
        <taxon>Pseudomonadati</taxon>
        <taxon>Spirochaetota</taxon>
        <taxon>Spirochaetia</taxon>
        <taxon>Spirochaetales</taxon>
        <taxon>Treponemataceae</taxon>
        <taxon>Treponema</taxon>
    </lineage>
</organism>
<proteinExistence type="predicted"/>
<feature type="transmembrane region" description="Helical" evidence="2">
    <location>
        <begin position="96"/>
        <end position="116"/>
    </location>
</feature>
<evidence type="ECO:0000256" key="2">
    <source>
        <dbReference type="SAM" id="Phobius"/>
    </source>
</evidence>
<dbReference type="Proteomes" id="UP000518887">
    <property type="component" value="Unassembled WGS sequence"/>
</dbReference>
<protein>
    <submittedName>
        <fullName evidence="3">Uncharacterized protein (TIGR03545 family)</fullName>
    </submittedName>
</protein>
<feature type="compositionally biased region" description="Low complexity" evidence="1">
    <location>
        <begin position="732"/>
        <end position="755"/>
    </location>
</feature>
<dbReference type="NCBIfam" id="TIGR03545">
    <property type="entry name" value="TIGR03545 family protein"/>
    <property type="match status" value="1"/>
</dbReference>
<evidence type="ECO:0000256" key="1">
    <source>
        <dbReference type="SAM" id="MobiDB-lite"/>
    </source>
</evidence>
<name>A0A7W8G7T9_9SPIR</name>
<feature type="region of interest" description="Disordered" evidence="1">
    <location>
        <begin position="702"/>
        <end position="755"/>
    </location>
</feature>